<organism evidence="3 4">
    <name type="scientific">Nocardioides psychrotolerans</name>
    <dbReference type="NCBI Taxonomy" id="1005945"/>
    <lineage>
        <taxon>Bacteria</taxon>
        <taxon>Bacillati</taxon>
        <taxon>Actinomycetota</taxon>
        <taxon>Actinomycetes</taxon>
        <taxon>Propionibacteriales</taxon>
        <taxon>Nocardioidaceae</taxon>
        <taxon>Nocardioides</taxon>
    </lineage>
</organism>
<dbReference type="SUPFAM" id="SSF51735">
    <property type="entry name" value="NAD(P)-binding Rossmann-fold domains"/>
    <property type="match status" value="1"/>
</dbReference>
<evidence type="ECO:0000259" key="2">
    <source>
        <dbReference type="SMART" id="SM00829"/>
    </source>
</evidence>
<dbReference type="Proteomes" id="UP000198649">
    <property type="component" value="Unassembled WGS sequence"/>
</dbReference>
<evidence type="ECO:0000313" key="4">
    <source>
        <dbReference type="Proteomes" id="UP000198649"/>
    </source>
</evidence>
<dbReference type="SMART" id="SM00829">
    <property type="entry name" value="PKS_ER"/>
    <property type="match status" value="1"/>
</dbReference>
<proteinExistence type="predicted"/>
<dbReference type="InterPro" id="IPR013149">
    <property type="entry name" value="ADH-like_C"/>
</dbReference>
<sequence length="331" mass="35375">MATTREIHLSTRPVGLPGPEHFETVSVDLPDLADGDVLVRNTVLSVDPYMRGRMNDVKSYVPPFQLGSPMDGGAVGIVEESRSDQLAVGDTVLTMAGWRERAVLPAAVARKLDVSRVPASAYLGVLGMPGLTAYVGLKRIAELREGDTVFISGAAGAVGSVAGQVARQLGAGRVIGSAGSPEKVSWLVDELGFDAAFDYHDGPVARQLKEHGPVDAYFDNVGGEHLEGAIFHMADFGRIALCGAIAGYNADAPEPGPRNLMMLVSKRITMRGFIVSDHADLTSQFYREAGDWLAAGDLTYRETYFEGLDQMVEAFRGLYSGGNTGKMLVRL</sequence>
<dbReference type="Gene3D" id="3.90.180.10">
    <property type="entry name" value="Medium-chain alcohol dehydrogenases, catalytic domain"/>
    <property type="match status" value="1"/>
</dbReference>
<dbReference type="RefSeq" id="WP_091114285.1">
    <property type="nucleotide sequence ID" value="NZ_BKAF01000012.1"/>
</dbReference>
<evidence type="ECO:0000313" key="3">
    <source>
        <dbReference type="EMBL" id="SFI60178.1"/>
    </source>
</evidence>
<dbReference type="Gene3D" id="3.40.50.720">
    <property type="entry name" value="NAD(P)-binding Rossmann-like Domain"/>
    <property type="match status" value="1"/>
</dbReference>
<name>A0A1I3JJK9_9ACTN</name>
<dbReference type="CDD" id="cd05288">
    <property type="entry name" value="PGDH"/>
    <property type="match status" value="1"/>
</dbReference>
<dbReference type="PANTHER" id="PTHR43205:SF7">
    <property type="entry name" value="PROSTAGLANDIN REDUCTASE 1"/>
    <property type="match status" value="1"/>
</dbReference>
<dbReference type="EMBL" id="FOQG01000010">
    <property type="protein sequence ID" value="SFI60178.1"/>
    <property type="molecule type" value="Genomic_DNA"/>
</dbReference>
<dbReference type="OrthoDB" id="9805663at2"/>
<accession>A0A1I3JJK9</accession>
<dbReference type="STRING" id="1005945.SAMN05216561_110148"/>
<keyword evidence="1" id="KW-0560">Oxidoreductase</keyword>
<feature type="domain" description="Enoyl reductase (ER)" evidence="2">
    <location>
        <begin position="15"/>
        <end position="329"/>
    </location>
</feature>
<dbReference type="FunFam" id="3.40.50.720:FF:000121">
    <property type="entry name" value="Prostaglandin reductase 2"/>
    <property type="match status" value="1"/>
</dbReference>
<protein>
    <recommendedName>
        <fullName evidence="2">Enoyl reductase (ER) domain-containing protein</fullName>
    </recommendedName>
</protein>
<dbReference type="InterPro" id="IPR041694">
    <property type="entry name" value="ADH_N_2"/>
</dbReference>
<dbReference type="PANTHER" id="PTHR43205">
    <property type="entry name" value="PROSTAGLANDIN REDUCTASE"/>
    <property type="match status" value="1"/>
</dbReference>
<dbReference type="InterPro" id="IPR020843">
    <property type="entry name" value="ER"/>
</dbReference>
<reference evidence="3 4" key="1">
    <citation type="submission" date="2016-10" db="EMBL/GenBank/DDBJ databases">
        <authorList>
            <person name="de Groot N.N."/>
        </authorList>
    </citation>
    <scope>NUCLEOTIDE SEQUENCE [LARGE SCALE GENOMIC DNA]</scope>
    <source>
        <strain evidence="3 4">CGMCC 1.11156</strain>
    </source>
</reference>
<dbReference type="InterPro" id="IPR045010">
    <property type="entry name" value="MDR_fam"/>
</dbReference>
<dbReference type="InterPro" id="IPR036291">
    <property type="entry name" value="NAD(P)-bd_dom_sf"/>
</dbReference>
<dbReference type="InterPro" id="IPR011032">
    <property type="entry name" value="GroES-like_sf"/>
</dbReference>
<dbReference type="GO" id="GO:0016628">
    <property type="term" value="F:oxidoreductase activity, acting on the CH-CH group of donors, NAD or NADP as acceptor"/>
    <property type="evidence" value="ECO:0007669"/>
    <property type="project" value="InterPro"/>
</dbReference>
<dbReference type="AlphaFoldDB" id="A0A1I3JJK9"/>
<evidence type="ECO:0000256" key="1">
    <source>
        <dbReference type="ARBA" id="ARBA00023002"/>
    </source>
</evidence>
<dbReference type="Pfam" id="PF16884">
    <property type="entry name" value="ADH_N_2"/>
    <property type="match status" value="1"/>
</dbReference>
<gene>
    <name evidence="3" type="ORF">SAMN05216561_110148</name>
</gene>
<keyword evidence="4" id="KW-1185">Reference proteome</keyword>
<dbReference type="Pfam" id="PF00107">
    <property type="entry name" value="ADH_zinc_N"/>
    <property type="match status" value="1"/>
</dbReference>
<dbReference type="SUPFAM" id="SSF50129">
    <property type="entry name" value="GroES-like"/>
    <property type="match status" value="1"/>
</dbReference>